<dbReference type="SUPFAM" id="SSF110391">
    <property type="entry name" value="GlpP-like"/>
    <property type="match status" value="1"/>
</dbReference>
<dbReference type="EMBL" id="CP067089">
    <property type="protein sequence ID" value="QQO08422.1"/>
    <property type="molecule type" value="Genomic_DNA"/>
</dbReference>
<dbReference type="Proteomes" id="UP000595917">
    <property type="component" value="Chromosome"/>
</dbReference>
<dbReference type="InterPro" id="IPR013785">
    <property type="entry name" value="Aldolase_TIM"/>
</dbReference>
<keyword evidence="2" id="KW-1185">Reference proteome</keyword>
<proteinExistence type="predicted"/>
<dbReference type="Pfam" id="PF04309">
    <property type="entry name" value="G3P_antiterm"/>
    <property type="match status" value="1"/>
</dbReference>
<dbReference type="InterPro" id="IPR006699">
    <property type="entry name" value="GlpP"/>
</dbReference>
<reference evidence="1" key="1">
    <citation type="submission" date="2021-01" db="EMBL/GenBank/DDBJ databases">
        <title>Description of Breznakiella homolactica.</title>
        <authorList>
            <person name="Song Y."/>
            <person name="Brune A."/>
        </authorList>
    </citation>
    <scope>NUCLEOTIDE SEQUENCE</scope>
    <source>
        <strain evidence="1">RmG30</strain>
    </source>
</reference>
<gene>
    <name evidence="1" type="ORF">JFL75_16005</name>
</gene>
<sequence length="193" mass="20711">METSAFYGILRRTPVISAVKTTDGLEKCLKRDGEIVFVLFGDVLSIPGIVSKIKDSGKHAFVHMDLIDGLAARDVAVDFMVKNTKADGILSTKANLIRRAKAKGLLTIQRFFVLDSMALINIEKQFPLEHADAVEILPGAMPKVIRRIADISKQPIIAGGLIFDAEDARSAISAGAVSVSSSNTDIMKALSGT</sequence>
<dbReference type="PIRSF" id="PIRSF016897">
    <property type="entry name" value="GlpP"/>
    <property type="match status" value="1"/>
</dbReference>
<protein>
    <submittedName>
        <fullName evidence="1">Glycerol-3-phosphate responsive antiterminator</fullName>
    </submittedName>
</protein>
<dbReference type="AlphaFoldDB" id="A0A7T7XLI1"/>
<accession>A0A7T7XLI1</accession>
<dbReference type="GO" id="GO:0006355">
    <property type="term" value="P:regulation of DNA-templated transcription"/>
    <property type="evidence" value="ECO:0007669"/>
    <property type="project" value="InterPro"/>
</dbReference>
<organism evidence="1 2">
    <name type="scientific">Breznakiella homolactica</name>
    <dbReference type="NCBI Taxonomy" id="2798577"/>
    <lineage>
        <taxon>Bacteria</taxon>
        <taxon>Pseudomonadati</taxon>
        <taxon>Spirochaetota</taxon>
        <taxon>Spirochaetia</taxon>
        <taxon>Spirochaetales</taxon>
        <taxon>Breznakiellaceae</taxon>
        <taxon>Breznakiella</taxon>
    </lineage>
</organism>
<dbReference type="Gene3D" id="3.20.20.70">
    <property type="entry name" value="Aldolase class I"/>
    <property type="match status" value="1"/>
</dbReference>
<dbReference type="PANTHER" id="PTHR35787:SF1">
    <property type="entry name" value="GLYCEROL UPTAKE OPERON ANTITERMINATOR REGULATORY PROTEIN"/>
    <property type="match status" value="1"/>
</dbReference>
<evidence type="ECO:0000313" key="1">
    <source>
        <dbReference type="EMBL" id="QQO08422.1"/>
    </source>
</evidence>
<dbReference type="RefSeq" id="WP_215625728.1">
    <property type="nucleotide sequence ID" value="NZ_CP067089.2"/>
</dbReference>
<name>A0A7T7XLI1_9SPIR</name>
<dbReference type="PANTHER" id="PTHR35787">
    <property type="entry name" value="GLYCEROL UPTAKE OPERON ANTITERMINATOR REGULATORY PROTEIN"/>
    <property type="match status" value="1"/>
</dbReference>
<dbReference type="KEGG" id="bhc:JFL75_16005"/>
<evidence type="ECO:0000313" key="2">
    <source>
        <dbReference type="Proteomes" id="UP000595917"/>
    </source>
</evidence>
<dbReference type="GO" id="GO:0006071">
    <property type="term" value="P:glycerol metabolic process"/>
    <property type="evidence" value="ECO:0007669"/>
    <property type="project" value="InterPro"/>
</dbReference>